<name>A0ABP7F7W4_9FLAO</name>
<dbReference type="RefSeq" id="WP_198856913.1">
    <property type="nucleotide sequence ID" value="NZ_BAABDT010000002.1"/>
</dbReference>
<proteinExistence type="predicted"/>
<dbReference type="Proteomes" id="UP001501367">
    <property type="component" value="Unassembled WGS sequence"/>
</dbReference>
<protein>
    <submittedName>
        <fullName evidence="1">Uncharacterized protein</fullName>
    </submittedName>
</protein>
<comment type="caution">
    <text evidence="1">The sequence shown here is derived from an EMBL/GenBank/DDBJ whole genome shotgun (WGS) entry which is preliminary data.</text>
</comment>
<evidence type="ECO:0000313" key="1">
    <source>
        <dbReference type="EMBL" id="GAA3733251.1"/>
    </source>
</evidence>
<keyword evidence="2" id="KW-1185">Reference proteome</keyword>
<reference evidence="2" key="1">
    <citation type="journal article" date="2019" name="Int. J. Syst. Evol. Microbiol.">
        <title>The Global Catalogue of Microorganisms (GCM) 10K type strain sequencing project: providing services to taxonomists for standard genome sequencing and annotation.</title>
        <authorList>
            <consortium name="The Broad Institute Genomics Platform"/>
            <consortium name="The Broad Institute Genome Sequencing Center for Infectious Disease"/>
            <person name="Wu L."/>
            <person name="Ma J."/>
        </authorList>
    </citation>
    <scope>NUCLEOTIDE SEQUENCE [LARGE SCALE GENOMIC DNA]</scope>
    <source>
        <strain evidence="2">JCM 17336</strain>
    </source>
</reference>
<dbReference type="EMBL" id="BAABDT010000002">
    <property type="protein sequence ID" value="GAA3733251.1"/>
    <property type="molecule type" value="Genomic_DNA"/>
</dbReference>
<gene>
    <name evidence="1" type="ORF">GCM10022422_14990</name>
</gene>
<accession>A0ABP7F7W4</accession>
<evidence type="ECO:0000313" key="2">
    <source>
        <dbReference type="Proteomes" id="UP001501367"/>
    </source>
</evidence>
<organism evidence="1 2">
    <name type="scientific">Flavobacterium ginsengisoli</name>
    <dbReference type="NCBI Taxonomy" id="871694"/>
    <lineage>
        <taxon>Bacteria</taxon>
        <taxon>Pseudomonadati</taxon>
        <taxon>Bacteroidota</taxon>
        <taxon>Flavobacteriia</taxon>
        <taxon>Flavobacteriales</taxon>
        <taxon>Flavobacteriaceae</taxon>
        <taxon>Flavobacterium</taxon>
    </lineage>
</organism>
<sequence>MSDIKLNTIGSELWNGYSKHNETRAFLIHLIESGITSFIFKYNRIEKSMYTTFDFRLYCIENQVEKELFYVNCSSTRKTLLSFLQILNHINENYKIDLVNEFANDGYFYDAKKLEIVRYIYP</sequence>